<evidence type="ECO:0000313" key="3">
    <source>
        <dbReference type="Proteomes" id="UP000087766"/>
    </source>
</evidence>
<dbReference type="PANTHER" id="PTHR33223">
    <property type="entry name" value="CCHC-TYPE DOMAIN-CONTAINING PROTEIN"/>
    <property type="match status" value="1"/>
</dbReference>
<feature type="domain" description="Retrotransposon gag" evidence="2">
    <location>
        <begin position="197"/>
        <end position="279"/>
    </location>
</feature>
<dbReference type="Proteomes" id="UP000087766">
    <property type="component" value="Chromosome 7"/>
</dbReference>
<dbReference type="Pfam" id="PF03732">
    <property type="entry name" value="Retrotrans_gag"/>
    <property type="match status" value="1"/>
</dbReference>
<sequence>MAGEVPLQLLQDLQQQIQEIRAEIATLRAAQVNRVGGHSDQSVNVETVYSDTGEQQPSQGERRRENRHPTPNAGVGGINGQGVGRGERRPGSRAGSRGGGRGGGRGNGRGEIPRMEERQQSPRREREQTPRREQEQTDQAEGLHPFTPRVMGAVIPENKVLPTIERYGGASDPVKHLRSFVDAMAVYSSDELVWCRVFSLSLKEEALDWFHSLQPGTIGNFAELRQLFTQQYAANKTPGMTYTALVRMRQGRDESLKSFMDRFSHTARQIRNADQRLIVSALTIALRP</sequence>
<evidence type="ECO:0000256" key="1">
    <source>
        <dbReference type="SAM" id="MobiDB-lite"/>
    </source>
</evidence>
<reference evidence="4" key="2">
    <citation type="submission" date="2025-08" db="UniProtKB">
        <authorList>
            <consortium name="RefSeq"/>
        </authorList>
    </citation>
    <scope>IDENTIFICATION</scope>
    <source>
        <tissue evidence="4">Leaf</tissue>
    </source>
</reference>
<dbReference type="OrthoDB" id="1737504at2759"/>
<dbReference type="InterPro" id="IPR005162">
    <property type="entry name" value="Retrotrans_gag_dom"/>
</dbReference>
<accession>A0A1S3UKE2</accession>
<feature type="compositionally biased region" description="Gly residues" evidence="1">
    <location>
        <begin position="96"/>
        <end position="109"/>
    </location>
</feature>
<dbReference type="KEGG" id="vra:106766165"/>
<dbReference type="GeneID" id="106766165"/>
<evidence type="ECO:0000313" key="4">
    <source>
        <dbReference type="RefSeq" id="XP_014506404.1"/>
    </source>
</evidence>
<keyword evidence="3" id="KW-1185">Reference proteome</keyword>
<feature type="compositionally biased region" description="Gly residues" evidence="1">
    <location>
        <begin position="74"/>
        <end position="84"/>
    </location>
</feature>
<feature type="region of interest" description="Disordered" evidence="1">
    <location>
        <begin position="36"/>
        <end position="149"/>
    </location>
</feature>
<dbReference type="PANTHER" id="PTHR33223:SF10">
    <property type="entry name" value="AMINOTRANSFERASE-LIKE PLANT MOBILE DOMAIN-CONTAINING PROTEIN"/>
    <property type="match status" value="1"/>
</dbReference>
<dbReference type="RefSeq" id="XP_014506404.1">
    <property type="nucleotide sequence ID" value="XM_014650918.1"/>
</dbReference>
<gene>
    <name evidence="4" type="primary">LOC106766165</name>
</gene>
<feature type="compositionally biased region" description="Polar residues" evidence="1">
    <location>
        <begin position="39"/>
        <end position="59"/>
    </location>
</feature>
<name>A0A1S3UKE2_VIGRR</name>
<feature type="compositionally biased region" description="Basic and acidic residues" evidence="1">
    <location>
        <begin position="111"/>
        <end position="135"/>
    </location>
</feature>
<organism evidence="3 4">
    <name type="scientific">Vigna radiata var. radiata</name>
    <name type="common">Mung bean</name>
    <name type="synonym">Phaseolus aureus</name>
    <dbReference type="NCBI Taxonomy" id="3916"/>
    <lineage>
        <taxon>Eukaryota</taxon>
        <taxon>Viridiplantae</taxon>
        <taxon>Streptophyta</taxon>
        <taxon>Embryophyta</taxon>
        <taxon>Tracheophyta</taxon>
        <taxon>Spermatophyta</taxon>
        <taxon>Magnoliopsida</taxon>
        <taxon>eudicotyledons</taxon>
        <taxon>Gunneridae</taxon>
        <taxon>Pentapetalae</taxon>
        <taxon>rosids</taxon>
        <taxon>fabids</taxon>
        <taxon>Fabales</taxon>
        <taxon>Fabaceae</taxon>
        <taxon>Papilionoideae</taxon>
        <taxon>50 kb inversion clade</taxon>
        <taxon>NPAAA clade</taxon>
        <taxon>indigoferoid/millettioid clade</taxon>
        <taxon>Phaseoleae</taxon>
        <taxon>Vigna</taxon>
    </lineage>
</organism>
<proteinExistence type="predicted"/>
<protein>
    <submittedName>
        <fullName evidence="4">Uncharacterized protein LOC106766165</fullName>
    </submittedName>
</protein>
<evidence type="ECO:0000259" key="2">
    <source>
        <dbReference type="Pfam" id="PF03732"/>
    </source>
</evidence>
<reference evidence="3" key="1">
    <citation type="journal article" date="2014" name="Nat. Commun.">
        <title>Genome sequence of mungbean and insights into evolution within Vigna species.</title>
        <authorList>
            <person name="Kang Y.J."/>
            <person name="Kim S.K."/>
            <person name="Kim M.Y."/>
            <person name="Lestari P."/>
            <person name="Kim K.H."/>
            <person name="Ha B.K."/>
            <person name="Jun T.H."/>
            <person name="Hwang W.J."/>
            <person name="Lee T."/>
            <person name="Lee J."/>
            <person name="Shim S."/>
            <person name="Yoon M.Y."/>
            <person name="Jang Y.E."/>
            <person name="Han K.S."/>
            <person name="Taeprayoon P."/>
            <person name="Yoon N."/>
            <person name="Somta P."/>
            <person name="Tanya P."/>
            <person name="Kim K.S."/>
            <person name="Gwag J.G."/>
            <person name="Moon J.K."/>
            <person name="Lee Y.H."/>
            <person name="Park B.S."/>
            <person name="Bombarely A."/>
            <person name="Doyle J.J."/>
            <person name="Jackson S.A."/>
            <person name="Schafleitner R."/>
            <person name="Srinives P."/>
            <person name="Varshney R.K."/>
            <person name="Lee S.H."/>
        </authorList>
    </citation>
    <scope>NUCLEOTIDE SEQUENCE [LARGE SCALE GENOMIC DNA]</scope>
    <source>
        <strain evidence="3">cv. VC1973A</strain>
    </source>
</reference>
<dbReference type="AlphaFoldDB" id="A0A1S3UKE2"/>